<sequence length="119" mass="14042">MEKQKYEVVVDDERQVDKPMIALTQCEVTFENRESLDRCIVAVKESTERLNARPVEEVQYDWQSPNGIRGLTLYFGVRWFDKAFFDEHRDVYKNSMHDKLFSKFGVNAQSFKVNHFVAA</sequence>
<gene>
    <name evidence="1" type="ORF">SAMN05192543_11739</name>
</gene>
<dbReference type="RefSeq" id="WP_143098196.1">
    <property type="nucleotide sequence ID" value="NZ_CP041744.1"/>
</dbReference>
<dbReference type="EMBL" id="FOQU01000017">
    <property type="protein sequence ID" value="SFK04523.1"/>
    <property type="molecule type" value="Genomic_DNA"/>
</dbReference>
<evidence type="ECO:0000313" key="2">
    <source>
        <dbReference type="Proteomes" id="UP000199548"/>
    </source>
</evidence>
<name>A0A1I3WBG2_9BURK</name>
<proteinExistence type="predicted"/>
<dbReference type="AlphaFoldDB" id="A0A1I3WBG2"/>
<protein>
    <recommendedName>
        <fullName evidence="3">ABM domain-containing protein</fullName>
    </recommendedName>
</protein>
<organism evidence="1 2">
    <name type="scientific">Paraburkholderia megapolitana</name>
    <dbReference type="NCBI Taxonomy" id="420953"/>
    <lineage>
        <taxon>Bacteria</taxon>
        <taxon>Pseudomonadati</taxon>
        <taxon>Pseudomonadota</taxon>
        <taxon>Betaproteobacteria</taxon>
        <taxon>Burkholderiales</taxon>
        <taxon>Burkholderiaceae</taxon>
        <taxon>Paraburkholderia</taxon>
    </lineage>
</organism>
<dbReference type="STRING" id="420953.SAMN05192543_11739"/>
<evidence type="ECO:0008006" key="3">
    <source>
        <dbReference type="Google" id="ProtNLM"/>
    </source>
</evidence>
<evidence type="ECO:0000313" key="1">
    <source>
        <dbReference type="EMBL" id="SFK04523.1"/>
    </source>
</evidence>
<keyword evidence="2" id="KW-1185">Reference proteome</keyword>
<reference evidence="1 2" key="1">
    <citation type="submission" date="2016-10" db="EMBL/GenBank/DDBJ databases">
        <authorList>
            <person name="de Groot N.N."/>
        </authorList>
    </citation>
    <scope>NUCLEOTIDE SEQUENCE [LARGE SCALE GENOMIC DNA]</scope>
    <source>
        <strain evidence="1 2">LMG 23650</strain>
    </source>
</reference>
<dbReference type="Proteomes" id="UP000199548">
    <property type="component" value="Unassembled WGS sequence"/>
</dbReference>
<dbReference type="OrthoDB" id="7065363at2"/>
<accession>A0A1I3WBG2</accession>